<gene>
    <name evidence="2" type="ORF">MA16_Dca010824</name>
</gene>
<reference evidence="2 3" key="2">
    <citation type="journal article" date="2017" name="Nature">
        <title>The Apostasia genome and the evolution of orchids.</title>
        <authorList>
            <person name="Zhang G.Q."/>
            <person name="Liu K.W."/>
            <person name="Li Z."/>
            <person name="Lohaus R."/>
            <person name="Hsiao Y.Y."/>
            <person name="Niu S.C."/>
            <person name="Wang J.Y."/>
            <person name="Lin Y.C."/>
            <person name="Xu Q."/>
            <person name="Chen L.J."/>
            <person name="Yoshida K."/>
            <person name="Fujiwara S."/>
            <person name="Wang Z.W."/>
            <person name="Zhang Y.Q."/>
            <person name="Mitsuda N."/>
            <person name="Wang M."/>
            <person name="Liu G.H."/>
            <person name="Pecoraro L."/>
            <person name="Huang H.X."/>
            <person name="Xiao X.J."/>
            <person name="Lin M."/>
            <person name="Wu X.Y."/>
            <person name="Wu W.L."/>
            <person name="Chen Y.Y."/>
            <person name="Chang S.B."/>
            <person name="Sakamoto S."/>
            <person name="Ohme-Takagi M."/>
            <person name="Yagi M."/>
            <person name="Zeng S.J."/>
            <person name="Shen C.Y."/>
            <person name="Yeh C.M."/>
            <person name="Luo Y.B."/>
            <person name="Tsai W.C."/>
            <person name="Van de Peer Y."/>
            <person name="Liu Z.J."/>
        </authorList>
    </citation>
    <scope>NUCLEOTIDE SEQUENCE [LARGE SCALE GENOMIC DNA]</scope>
    <source>
        <tissue evidence="2">The whole plant</tissue>
    </source>
</reference>
<name>A0A2I0W5A8_9ASPA</name>
<feature type="transmembrane region" description="Helical" evidence="1">
    <location>
        <begin position="35"/>
        <end position="53"/>
    </location>
</feature>
<organism evidence="2 3">
    <name type="scientific">Dendrobium catenatum</name>
    <dbReference type="NCBI Taxonomy" id="906689"/>
    <lineage>
        <taxon>Eukaryota</taxon>
        <taxon>Viridiplantae</taxon>
        <taxon>Streptophyta</taxon>
        <taxon>Embryophyta</taxon>
        <taxon>Tracheophyta</taxon>
        <taxon>Spermatophyta</taxon>
        <taxon>Magnoliopsida</taxon>
        <taxon>Liliopsida</taxon>
        <taxon>Asparagales</taxon>
        <taxon>Orchidaceae</taxon>
        <taxon>Epidendroideae</taxon>
        <taxon>Malaxideae</taxon>
        <taxon>Dendrobiinae</taxon>
        <taxon>Dendrobium</taxon>
    </lineage>
</organism>
<proteinExistence type="predicted"/>
<keyword evidence="1" id="KW-0812">Transmembrane</keyword>
<reference evidence="2 3" key="1">
    <citation type="journal article" date="2016" name="Sci. Rep.">
        <title>The Dendrobium catenatum Lindl. genome sequence provides insights into polysaccharide synthase, floral development and adaptive evolution.</title>
        <authorList>
            <person name="Zhang G.Q."/>
            <person name="Xu Q."/>
            <person name="Bian C."/>
            <person name="Tsai W.C."/>
            <person name="Yeh C.M."/>
            <person name="Liu K.W."/>
            <person name="Yoshida K."/>
            <person name="Zhang L.S."/>
            <person name="Chang S.B."/>
            <person name="Chen F."/>
            <person name="Shi Y."/>
            <person name="Su Y.Y."/>
            <person name="Zhang Y.Q."/>
            <person name="Chen L.J."/>
            <person name="Yin Y."/>
            <person name="Lin M."/>
            <person name="Huang H."/>
            <person name="Deng H."/>
            <person name="Wang Z.W."/>
            <person name="Zhu S.L."/>
            <person name="Zhao X."/>
            <person name="Deng C."/>
            <person name="Niu S.C."/>
            <person name="Huang J."/>
            <person name="Wang M."/>
            <person name="Liu G.H."/>
            <person name="Yang H.J."/>
            <person name="Xiao X.J."/>
            <person name="Hsiao Y.Y."/>
            <person name="Wu W.L."/>
            <person name="Chen Y.Y."/>
            <person name="Mitsuda N."/>
            <person name="Ohme-Takagi M."/>
            <person name="Luo Y.B."/>
            <person name="Van de Peer Y."/>
            <person name="Liu Z.J."/>
        </authorList>
    </citation>
    <scope>NUCLEOTIDE SEQUENCE [LARGE SCALE GENOMIC DNA]</scope>
    <source>
        <tissue evidence="2">The whole plant</tissue>
    </source>
</reference>
<dbReference type="AlphaFoldDB" id="A0A2I0W5A8"/>
<protein>
    <submittedName>
        <fullName evidence="2">Uncharacterized protein</fullName>
    </submittedName>
</protein>
<evidence type="ECO:0000313" key="3">
    <source>
        <dbReference type="Proteomes" id="UP000233837"/>
    </source>
</evidence>
<dbReference type="Proteomes" id="UP000233837">
    <property type="component" value="Unassembled WGS sequence"/>
</dbReference>
<keyword evidence="3" id="KW-1185">Reference proteome</keyword>
<evidence type="ECO:0000313" key="2">
    <source>
        <dbReference type="EMBL" id="PKU70844.1"/>
    </source>
</evidence>
<dbReference type="EMBL" id="KZ502910">
    <property type="protein sequence ID" value="PKU70844.1"/>
    <property type="molecule type" value="Genomic_DNA"/>
</dbReference>
<sequence>MPKLRPSEAGVLLCHKPTPAFYRLSDFAGRLREDGFISIVGLLPDAVLLIFFVRLQSFRPPSPTDYNLSDLCRPSTTVLLT</sequence>
<accession>A0A2I0W5A8</accession>
<evidence type="ECO:0000256" key="1">
    <source>
        <dbReference type="SAM" id="Phobius"/>
    </source>
</evidence>
<keyword evidence="1" id="KW-1133">Transmembrane helix</keyword>
<keyword evidence="1" id="KW-0472">Membrane</keyword>